<keyword evidence="3 12" id="KW-0489">Methyltransferase</keyword>
<gene>
    <name evidence="12" type="ORF">T310_3499</name>
</gene>
<accession>A0A0F4YWE7</accession>
<dbReference type="SMART" id="SM00468">
    <property type="entry name" value="PreSET"/>
    <property type="match status" value="1"/>
</dbReference>
<sequence length="541" mass="60462">MIPPPAEAAERPLQKMKEQEVIDLTQDSDPDDQAWLPIYGSMTPLGIWGLFSICWAAARLVVRSSEMHQSQTDVAGLNQAQETINLLSLFTKRPAAESRKRKAEHNSDNVSSSSARSVKARSETPGHEIKLEDRPSFSVVVPPLPAKSGNHDRGLDSLSLSKQSTSVNTSERETSEDTRSSDTSTSIQPTGLSTKFYPTDAYETRARRGAYPRAKKVNRQDIPPLMPLKTSPVKMSPSKPLSKRRHLRQTLEDKLAAIKGPPVTLADKGSNAGLASNFEFISSYKLQKGVERVDDSFNAGCDCGPMCNPKKCTCLSQELDSEDLMIPYRRLENGLLVLSRDFLKKTSMIYECSSHCSCNKDCWNRVVQHGRTIRLEIFHTGSRGFGLRSPDPIRAGQFIDCYLGEVITKEEADLREEAAGPTSPSYLFSLDFLPNEDSDDEDNYYVVDGYRLGSPTRFMNHSCNPNCKMFPVSTNHGDPRLYDLAFFSLRDIPPMTELTFDYNPGWKGDKRVDPNAVKCLCGEPNCRGQLWPNQRKSTKED</sequence>
<dbReference type="RefSeq" id="XP_013329032.1">
    <property type="nucleotide sequence ID" value="XM_013473578.1"/>
</dbReference>
<comment type="subcellular location">
    <subcellularLocation>
        <location evidence="1">Chromosome</location>
    </subcellularLocation>
</comment>
<dbReference type="InterPro" id="IPR050973">
    <property type="entry name" value="H3K9_Histone-Lys_N-MTase"/>
</dbReference>
<feature type="compositionally biased region" description="Basic and acidic residues" evidence="8">
    <location>
        <begin position="120"/>
        <end position="135"/>
    </location>
</feature>
<evidence type="ECO:0000256" key="6">
    <source>
        <dbReference type="ARBA" id="ARBA00022723"/>
    </source>
</evidence>
<dbReference type="InterPro" id="IPR007728">
    <property type="entry name" value="Pre-SET_dom"/>
</dbReference>
<evidence type="ECO:0000256" key="7">
    <source>
        <dbReference type="ARBA" id="ARBA00022833"/>
    </source>
</evidence>
<protein>
    <submittedName>
        <fullName evidence="12">Histone H3 methyltransferase SUV39H1/Clr4</fullName>
    </submittedName>
</protein>
<evidence type="ECO:0000256" key="1">
    <source>
        <dbReference type="ARBA" id="ARBA00004286"/>
    </source>
</evidence>
<dbReference type="GO" id="GO:0032259">
    <property type="term" value="P:methylation"/>
    <property type="evidence" value="ECO:0007669"/>
    <property type="project" value="UniProtKB-KW"/>
</dbReference>
<keyword evidence="4 12" id="KW-0808">Transferase</keyword>
<dbReference type="PROSITE" id="PS50867">
    <property type="entry name" value="PRE_SET"/>
    <property type="match status" value="1"/>
</dbReference>
<proteinExistence type="predicted"/>
<dbReference type="GO" id="GO:0042054">
    <property type="term" value="F:histone methyltransferase activity"/>
    <property type="evidence" value="ECO:0007669"/>
    <property type="project" value="InterPro"/>
</dbReference>
<dbReference type="GO" id="GO:0005634">
    <property type="term" value="C:nucleus"/>
    <property type="evidence" value="ECO:0007669"/>
    <property type="project" value="InterPro"/>
</dbReference>
<keyword evidence="5" id="KW-0949">S-adenosyl-L-methionine</keyword>
<dbReference type="InterPro" id="IPR003616">
    <property type="entry name" value="Post-SET_dom"/>
</dbReference>
<dbReference type="Pfam" id="PF00856">
    <property type="entry name" value="SET"/>
    <property type="match status" value="1"/>
</dbReference>
<dbReference type="InterPro" id="IPR046341">
    <property type="entry name" value="SET_dom_sf"/>
</dbReference>
<dbReference type="PANTHER" id="PTHR46223:SF3">
    <property type="entry name" value="HISTONE-LYSINE N-METHYLTRANSFERASE SET-23"/>
    <property type="match status" value="1"/>
</dbReference>
<keyword evidence="13" id="KW-1185">Reference proteome</keyword>
<reference evidence="12 13" key="1">
    <citation type="submission" date="2015-04" db="EMBL/GenBank/DDBJ databases">
        <authorList>
            <person name="Heijne W.H."/>
            <person name="Fedorova N.D."/>
            <person name="Nierman W.C."/>
            <person name="Vollebregt A.W."/>
            <person name="Zhao Z."/>
            <person name="Wu L."/>
            <person name="Kumar M."/>
            <person name="Stam H."/>
            <person name="van den Berg M.A."/>
            <person name="Pel H.J."/>
        </authorList>
    </citation>
    <scope>NUCLEOTIDE SEQUENCE [LARGE SCALE GENOMIC DNA]</scope>
    <source>
        <strain evidence="12 13">CBS 393.64</strain>
    </source>
</reference>
<dbReference type="EMBL" id="LASV01000142">
    <property type="protein sequence ID" value="KKA22420.1"/>
    <property type="molecule type" value="Genomic_DNA"/>
</dbReference>
<evidence type="ECO:0000256" key="2">
    <source>
        <dbReference type="ARBA" id="ARBA00022454"/>
    </source>
</evidence>
<evidence type="ECO:0000259" key="10">
    <source>
        <dbReference type="PROSITE" id="PS50867"/>
    </source>
</evidence>
<evidence type="ECO:0000259" key="11">
    <source>
        <dbReference type="PROSITE" id="PS50868"/>
    </source>
</evidence>
<dbReference type="PANTHER" id="PTHR46223">
    <property type="entry name" value="HISTONE-LYSINE N-METHYLTRANSFERASE SUV39H"/>
    <property type="match status" value="1"/>
</dbReference>
<dbReference type="GO" id="GO:0008270">
    <property type="term" value="F:zinc ion binding"/>
    <property type="evidence" value="ECO:0007669"/>
    <property type="project" value="InterPro"/>
</dbReference>
<evidence type="ECO:0000259" key="9">
    <source>
        <dbReference type="PROSITE" id="PS50280"/>
    </source>
</evidence>
<comment type="caution">
    <text evidence="12">The sequence shown here is derived from an EMBL/GenBank/DDBJ whole genome shotgun (WGS) entry which is preliminary data.</text>
</comment>
<dbReference type="GeneID" id="25315848"/>
<feature type="region of interest" description="Disordered" evidence="8">
    <location>
        <begin position="222"/>
        <end position="245"/>
    </location>
</feature>
<evidence type="ECO:0000256" key="5">
    <source>
        <dbReference type="ARBA" id="ARBA00022691"/>
    </source>
</evidence>
<keyword evidence="7" id="KW-0862">Zinc</keyword>
<dbReference type="PROSITE" id="PS50868">
    <property type="entry name" value="POST_SET"/>
    <property type="match status" value="1"/>
</dbReference>
<dbReference type="Gene3D" id="2.170.270.10">
    <property type="entry name" value="SET domain"/>
    <property type="match status" value="1"/>
</dbReference>
<dbReference type="Pfam" id="PF05033">
    <property type="entry name" value="Pre-SET"/>
    <property type="match status" value="1"/>
</dbReference>
<dbReference type="OrthoDB" id="308383at2759"/>
<dbReference type="SMART" id="SM00317">
    <property type="entry name" value="SET"/>
    <property type="match status" value="1"/>
</dbReference>
<feature type="region of interest" description="Disordered" evidence="8">
    <location>
        <begin position="95"/>
        <end position="195"/>
    </location>
</feature>
<feature type="compositionally biased region" description="Basic and acidic residues" evidence="8">
    <location>
        <begin position="170"/>
        <end position="180"/>
    </location>
</feature>
<feature type="compositionally biased region" description="Polar residues" evidence="8">
    <location>
        <begin position="158"/>
        <end position="168"/>
    </location>
</feature>
<feature type="compositionally biased region" description="Low complexity" evidence="8">
    <location>
        <begin position="108"/>
        <end position="117"/>
    </location>
</feature>
<dbReference type="InterPro" id="IPR001214">
    <property type="entry name" value="SET_dom"/>
</dbReference>
<evidence type="ECO:0000256" key="8">
    <source>
        <dbReference type="SAM" id="MobiDB-lite"/>
    </source>
</evidence>
<keyword evidence="6" id="KW-0479">Metal-binding</keyword>
<feature type="domain" description="Post-SET" evidence="11">
    <location>
        <begin position="515"/>
        <end position="531"/>
    </location>
</feature>
<dbReference type="GO" id="GO:0005694">
    <property type="term" value="C:chromosome"/>
    <property type="evidence" value="ECO:0007669"/>
    <property type="project" value="UniProtKB-SubCell"/>
</dbReference>
<organism evidence="12 13">
    <name type="scientific">Rasamsonia emersonii (strain ATCC 16479 / CBS 393.64 / IMI 116815)</name>
    <dbReference type="NCBI Taxonomy" id="1408163"/>
    <lineage>
        <taxon>Eukaryota</taxon>
        <taxon>Fungi</taxon>
        <taxon>Dikarya</taxon>
        <taxon>Ascomycota</taxon>
        <taxon>Pezizomycotina</taxon>
        <taxon>Eurotiomycetes</taxon>
        <taxon>Eurotiomycetidae</taxon>
        <taxon>Eurotiales</taxon>
        <taxon>Trichocomaceae</taxon>
        <taxon>Rasamsonia</taxon>
    </lineage>
</organism>
<dbReference type="AlphaFoldDB" id="A0A0F4YWE7"/>
<dbReference type="SUPFAM" id="SSF82199">
    <property type="entry name" value="SET domain"/>
    <property type="match status" value="1"/>
</dbReference>
<dbReference type="PROSITE" id="PS50280">
    <property type="entry name" value="SET"/>
    <property type="match status" value="1"/>
</dbReference>
<dbReference type="STRING" id="1408163.A0A0F4YWE7"/>
<evidence type="ECO:0000313" key="13">
    <source>
        <dbReference type="Proteomes" id="UP000053958"/>
    </source>
</evidence>
<keyword evidence="2" id="KW-0158">Chromosome</keyword>
<evidence type="ECO:0000313" key="12">
    <source>
        <dbReference type="EMBL" id="KKA22420.1"/>
    </source>
</evidence>
<name>A0A0F4YWE7_RASE3</name>
<evidence type="ECO:0000256" key="4">
    <source>
        <dbReference type="ARBA" id="ARBA00022679"/>
    </source>
</evidence>
<evidence type="ECO:0000256" key="3">
    <source>
        <dbReference type="ARBA" id="ARBA00022603"/>
    </source>
</evidence>
<feature type="domain" description="SET" evidence="9">
    <location>
        <begin position="373"/>
        <end position="503"/>
    </location>
</feature>
<dbReference type="Proteomes" id="UP000053958">
    <property type="component" value="Unassembled WGS sequence"/>
</dbReference>
<feature type="domain" description="Pre-SET" evidence="10">
    <location>
        <begin position="299"/>
        <end position="370"/>
    </location>
</feature>